<dbReference type="PANTHER" id="PTHR43498">
    <property type="entry name" value="FERREDOXIN:COB-COM HETERODISULFIDE REDUCTASE SUBUNIT A"/>
    <property type="match status" value="1"/>
</dbReference>
<dbReference type="KEGG" id="bvo:Pan97_46760"/>
<dbReference type="InterPro" id="IPR033803">
    <property type="entry name" value="CBD-like_Golvesin-Xly"/>
</dbReference>
<dbReference type="Proteomes" id="UP000318626">
    <property type="component" value="Chromosome"/>
</dbReference>
<feature type="chain" id="PRO_5022239847" evidence="6">
    <location>
        <begin position="22"/>
        <end position="688"/>
    </location>
</feature>
<evidence type="ECO:0000256" key="4">
    <source>
        <dbReference type="ARBA" id="ARBA00023004"/>
    </source>
</evidence>
<feature type="domain" description="Golvesin/Xly CBD-like" evidence="7">
    <location>
        <begin position="556"/>
        <end position="684"/>
    </location>
</feature>
<keyword evidence="8" id="KW-0456">Lyase</keyword>
<dbReference type="PANTHER" id="PTHR43498:SF1">
    <property type="entry name" value="COB--COM HETERODISULFIDE REDUCTASE IRON-SULFUR SUBUNIT A"/>
    <property type="match status" value="1"/>
</dbReference>
<reference evidence="9" key="1">
    <citation type="submission" date="2019-02" db="EMBL/GenBank/DDBJ databases">
        <title>Deep-cultivation of Planctomycetes and their phenomic and genomic characterization uncovers novel biology.</title>
        <authorList>
            <person name="Wiegand S."/>
            <person name="Jogler M."/>
            <person name="Boedeker C."/>
            <person name="Pinto D."/>
            <person name="Vollmers J."/>
            <person name="Rivas-Marin E."/>
            <person name="Kohn T."/>
            <person name="Peeters S.H."/>
            <person name="Heuer A."/>
            <person name="Rast P."/>
            <person name="Oberbeckmann S."/>
            <person name="Bunk B."/>
            <person name="Jeske O."/>
            <person name="Meyerdierks A."/>
            <person name="Storesund J.E."/>
            <person name="Kallscheuer N."/>
            <person name="Luecker S."/>
            <person name="Lage O.M."/>
            <person name="Pohl T."/>
            <person name="Merkel B.J."/>
            <person name="Hornburger P."/>
            <person name="Mueller R.-W."/>
            <person name="Bruemmer F."/>
            <person name="Labrenz M."/>
            <person name="Spormann A.M."/>
            <person name="Op den Camp H."/>
            <person name="Overmann J."/>
            <person name="Amann R."/>
            <person name="Jetten M.S.M."/>
            <person name="Mascher T."/>
            <person name="Medema M.H."/>
            <person name="Devos D.P."/>
            <person name="Kaster A.-K."/>
            <person name="Ovreas L."/>
            <person name="Rohde M."/>
            <person name="Galperin M.Y."/>
            <person name="Jogler C."/>
        </authorList>
    </citation>
    <scope>NUCLEOTIDE SEQUENCE [LARGE SCALE GENOMIC DNA]</scope>
    <source>
        <strain evidence="9">Pan97</strain>
    </source>
</reference>
<keyword evidence="5" id="KW-0411">Iron-sulfur</keyword>
<evidence type="ECO:0000313" key="9">
    <source>
        <dbReference type="Proteomes" id="UP000318626"/>
    </source>
</evidence>
<keyword evidence="9" id="KW-1185">Reference proteome</keyword>
<gene>
    <name evidence="8" type="primary">xly_3</name>
    <name evidence="8" type="ORF">Pan97_46760</name>
</gene>
<keyword evidence="2" id="KW-0479">Metal-binding</keyword>
<sequence precursor="true">MIRCLFASAFALSAMATSLFAAPQNYDVVIYGGTSAAITAAVQVKKMGKTVVVVSPDKHLGGLSSGGLGWTDSGNKDAIGGLSLDFYERVKKHYDQPEAWRQQKAGQYSRYRKNDSAMWVFEPHVAEKVFEQLVEEYNIPVVRDQWLDRANGVKKVDGKIVSITTLDGNTYTGKVFLDTTYEGDLMAAAGVSYHVGRESNDVYGETINGVQVARAHSHQFEYPTDPYVVEGDPSSGLLPRISADKPGPDGSGDDKIQAYCFRMCLTTAADNQVKFPKPEGYDPKQYALLARYLKGGWKGVFNKFDPAPNFKTDTNNHGAFSTDNIGMNYDYPEASYERRKEIIREHETYQKGWLYFIANDPSIPKDIQDRMNKWGLAKDEFVDNGNWPHQIYVREARRMIGPVVMCEPMLRAQVPTPKSIGMGSYNMDSHNVQRFVTDKGYVRNEGDIQISPGGPYPISYDSVTPKKEECTNLLVPVCVSSSHIAYGSIRMEPVFMILGQSAATAACMAIDQNIAVQDVEYAELSQRLVKDGQVLEMERKPSYPKQMIDPKKLEGIVVDDTQAEKTGAWPVSSSVSGFVGTGYVHDENKGQGKKSIAFKVPKLEAGKYDVRVAYSSNPNRASNVPVTVTAQGKEVFSGTINQKKDPSVDKVFVSLGKFDLSGETIVTLTNEGVDGYVVADAVVLLPVK</sequence>
<keyword evidence="4" id="KW-0408">Iron</keyword>
<evidence type="ECO:0000313" key="8">
    <source>
        <dbReference type="EMBL" id="QDU77604.1"/>
    </source>
</evidence>
<evidence type="ECO:0000259" key="7">
    <source>
        <dbReference type="Pfam" id="PF25275"/>
    </source>
</evidence>
<dbReference type="EC" id="4.2.2.12" evidence="8"/>
<feature type="signal peptide" evidence="6">
    <location>
        <begin position="1"/>
        <end position="21"/>
    </location>
</feature>
<proteinExistence type="predicted"/>
<keyword evidence="1" id="KW-0004">4Fe-4S</keyword>
<evidence type="ECO:0000256" key="1">
    <source>
        <dbReference type="ARBA" id="ARBA00022485"/>
    </source>
</evidence>
<dbReference type="Pfam" id="PF25275">
    <property type="entry name" value="Golvesin_C"/>
    <property type="match status" value="1"/>
</dbReference>
<dbReference type="Gene3D" id="2.60.120.260">
    <property type="entry name" value="Galactose-binding domain-like"/>
    <property type="match status" value="1"/>
</dbReference>
<dbReference type="GO" id="GO:0046872">
    <property type="term" value="F:metal ion binding"/>
    <property type="evidence" value="ECO:0007669"/>
    <property type="project" value="UniProtKB-KW"/>
</dbReference>
<dbReference type="GO" id="GO:0051539">
    <property type="term" value="F:4 iron, 4 sulfur cluster binding"/>
    <property type="evidence" value="ECO:0007669"/>
    <property type="project" value="UniProtKB-KW"/>
</dbReference>
<dbReference type="Pfam" id="PF12831">
    <property type="entry name" value="FAD_oxidored"/>
    <property type="match status" value="1"/>
</dbReference>
<dbReference type="GO" id="GO:0016491">
    <property type="term" value="F:oxidoreductase activity"/>
    <property type="evidence" value="ECO:0007669"/>
    <property type="project" value="UniProtKB-KW"/>
</dbReference>
<keyword evidence="6" id="KW-0732">Signal</keyword>
<name>A0A518CEH8_9BACT</name>
<dbReference type="InterPro" id="IPR036188">
    <property type="entry name" value="FAD/NAD-bd_sf"/>
</dbReference>
<dbReference type="Gene3D" id="3.50.50.60">
    <property type="entry name" value="FAD/NAD(P)-binding domain"/>
    <property type="match status" value="1"/>
</dbReference>
<dbReference type="InterPro" id="IPR039650">
    <property type="entry name" value="HdrA-like"/>
</dbReference>
<dbReference type="AlphaFoldDB" id="A0A518CEH8"/>
<evidence type="ECO:0000256" key="2">
    <source>
        <dbReference type="ARBA" id="ARBA00022723"/>
    </source>
</evidence>
<evidence type="ECO:0000256" key="5">
    <source>
        <dbReference type="ARBA" id="ARBA00023014"/>
    </source>
</evidence>
<organism evidence="8 9">
    <name type="scientific">Bremerella volcania</name>
    <dbReference type="NCBI Taxonomy" id="2527984"/>
    <lineage>
        <taxon>Bacteria</taxon>
        <taxon>Pseudomonadati</taxon>
        <taxon>Planctomycetota</taxon>
        <taxon>Planctomycetia</taxon>
        <taxon>Pirellulales</taxon>
        <taxon>Pirellulaceae</taxon>
        <taxon>Bremerella</taxon>
    </lineage>
</organism>
<protein>
    <submittedName>
        <fullName evidence="8">Xanthan lyase</fullName>
        <ecNumber evidence="8">4.2.2.12</ecNumber>
    </submittedName>
</protein>
<accession>A0A518CEH8</accession>
<dbReference type="EMBL" id="CP036289">
    <property type="protein sequence ID" value="QDU77604.1"/>
    <property type="molecule type" value="Genomic_DNA"/>
</dbReference>
<evidence type="ECO:0000256" key="3">
    <source>
        <dbReference type="ARBA" id="ARBA00023002"/>
    </source>
</evidence>
<evidence type="ECO:0000256" key="6">
    <source>
        <dbReference type="SAM" id="SignalP"/>
    </source>
</evidence>
<dbReference type="GO" id="GO:0047492">
    <property type="term" value="F:xanthan lyase activity"/>
    <property type="evidence" value="ECO:0007669"/>
    <property type="project" value="UniProtKB-EC"/>
</dbReference>
<keyword evidence="3" id="KW-0560">Oxidoreductase</keyword>
<dbReference type="SUPFAM" id="SSF51905">
    <property type="entry name" value="FAD/NAD(P)-binding domain"/>
    <property type="match status" value="1"/>
</dbReference>